<dbReference type="Gene3D" id="2.40.440.10">
    <property type="entry name" value="L,D-transpeptidase catalytic domain-like"/>
    <property type="match status" value="1"/>
</dbReference>
<dbReference type="EMBL" id="QPJY01000002">
    <property type="protein sequence ID" value="RCX31886.1"/>
    <property type="molecule type" value="Genomic_DNA"/>
</dbReference>
<dbReference type="GO" id="GO:0004180">
    <property type="term" value="F:carboxypeptidase activity"/>
    <property type="evidence" value="ECO:0007669"/>
    <property type="project" value="UniProtKB-ARBA"/>
</dbReference>
<feature type="active site" description="Proton donor/acceptor" evidence="7">
    <location>
        <position position="136"/>
    </location>
</feature>
<evidence type="ECO:0000259" key="9">
    <source>
        <dbReference type="PROSITE" id="PS52029"/>
    </source>
</evidence>
<dbReference type="OrthoDB" id="9809748at2"/>
<gene>
    <name evidence="10" type="ORF">DFQ59_102233</name>
</gene>
<comment type="similarity">
    <text evidence="2">Belongs to the YkuD family.</text>
</comment>
<dbReference type="GO" id="GO:0016740">
    <property type="term" value="F:transferase activity"/>
    <property type="evidence" value="ECO:0007669"/>
    <property type="project" value="UniProtKB-KW"/>
</dbReference>
<dbReference type="InterPro" id="IPR005490">
    <property type="entry name" value="LD_TPept_cat_dom"/>
</dbReference>
<dbReference type="SUPFAM" id="SSF141523">
    <property type="entry name" value="L,D-transpeptidase catalytic domain-like"/>
    <property type="match status" value="1"/>
</dbReference>
<dbReference type="Pfam" id="PF03734">
    <property type="entry name" value="YkuD"/>
    <property type="match status" value="1"/>
</dbReference>
<feature type="region of interest" description="Disordered" evidence="8">
    <location>
        <begin position="48"/>
        <end position="68"/>
    </location>
</feature>
<proteinExistence type="inferred from homology"/>
<dbReference type="GO" id="GO:0009252">
    <property type="term" value="P:peptidoglycan biosynthetic process"/>
    <property type="evidence" value="ECO:0007669"/>
    <property type="project" value="UniProtKB-UniPathway"/>
</dbReference>
<dbReference type="Proteomes" id="UP000252707">
    <property type="component" value="Unassembled WGS sequence"/>
</dbReference>
<organism evidence="10 11">
    <name type="scientific">Thioalbus denitrificans</name>
    <dbReference type="NCBI Taxonomy" id="547122"/>
    <lineage>
        <taxon>Bacteria</taxon>
        <taxon>Pseudomonadati</taxon>
        <taxon>Pseudomonadota</taxon>
        <taxon>Gammaproteobacteria</taxon>
        <taxon>Chromatiales</taxon>
        <taxon>Ectothiorhodospiraceae</taxon>
        <taxon>Thioalbus</taxon>
    </lineage>
</organism>
<keyword evidence="3" id="KW-0808">Transferase</keyword>
<evidence type="ECO:0000256" key="5">
    <source>
        <dbReference type="ARBA" id="ARBA00022984"/>
    </source>
</evidence>
<dbReference type="GO" id="GO:0008360">
    <property type="term" value="P:regulation of cell shape"/>
    <property type="evidence" value="ECO:0007669"/>
    <property type="project" value="UniProtKB-UniRule"/>
</dbReference>
<dbReference type="CDD" id="cd16913">
    <property type="entry name" value="YkuD_like"/>
    <property type="match status" value="1"/>
</dbReference>
<evidence type="ECO:0000256" key="7">
    <source>
        <dbReference type="PROSITE-ProRule" id="PRU01373"/>
    </source>
</evidence>
<dbReference type="PROSITE" id="PS52029">
    <property type="entry name" value="LD_TPASE"/>
    <property type="match status" value="1"/>
</dbReference>
<comment type="pathway">
    <text evidence="1 7">Cell wall biogenesis; peptidoglycan biosynthesis.</text>
</comment>
<feature type="compositionally biased region" description="Basic and acidic residues" evidence="8">
    <location>
        <begin position="58"/>
        <end position="68"/>
    </location>
</feature>
<feature type="domain" description="L,D-TPase catalytic" evidence="9">
    <location>
        <begin position="23"/>
        <end position="172"/>
    </location>
</feature>
<reference evidence="10 11" key="1">
    <citation type="submission" date="2018-07" db="EMBL/GenBank/DDBJ databases">
        <title>Genomic Encyclopedia of Type Strains, Phase IV (KMG-IV): sequencing the most valuable type-strain genomes for metagenomic binning, comparative biology and taxonomic classification.</title>
        <authorList>
            <person name="Goeker M."/>
        </authorList>
    </citation>
    <scope>NUCLEOTIDE SEQUENCE [LARGE SCALE GENOMIC DNA]</scope>
    <source>
        <strain evidence="10 11">DSM 26407</strain>
    </source>
</reference>
<dbReference type="PANTHER" id="PTHR36699">
    <property type="entry name" value="LD-TRANSPEPTIDASE"/>
    <property type="match status" value="1"/>
</dbReference>
<dbReference type="InterPro" id="IPR038063">
    <property type="entry name" value="Transpep_catalytic_dom"/>
</dbReference>
<evidence type="ECO:0000256" key="2">
    <source>
        <dbReference type="ARBA" id="ARBA00005992"/>
    </source>
</evidence>
<dbReference type="AlphaFoldDB" id="A0A369CGS7"/>
<evidence type="ECO:0000256" key="3">
    <source>
        <dbReference type="ARBA" id="ARBA00022679"/>
    </source>
</evidence>
<keyword evidence="5 7" id="KW-0573">Peptidoglycan synthesis</keyword>
<keyword evidence="11" id="KW-1185">Reference proteome</keyword>
<evidence type="ECO:0000256" key="1">
    <source>
        <dbReference type="ARBA" id="ARBA00004752"/>
    </source>
</evidence>
<feature type="region of interest" description="Disordered" evidence="8">
    <location>
        <begin position="1"/>
        <end position="23"/>
    </location>
</feature>
<comment type="caution">
    <text evidence="10">The sequence shown here is derived from an EMBL/GenBank/DDBJ whole genome shotgun (WGS) entry which is preliminary data.</text>
</comment>
<dbReference type="UniPathway" id="UPA00219"/>
<dbReference type="PANTHER" id="PTHR36699:SF1">
    <property type="entry name" value="L,D-TRANSPEPTIDASE YAFK-RELATED"/>
    <property type="match status" value="1"/>
</dbReference>
<sequence>MDPQREAGRQQSPAPAPVAEGPLRILVHKSSRTLALYTGDRLLKSYPVALGKNPSGPKRNEGDGRTPEGEYYVSVKNPDSRFYLSLGLSYPNRLDAEKAFLDGRITREEFRRISRAIDNGTSPPWDTVLGGAIFIHGFGAHRDWTEGCIALWDGDIRELFALVKVGTPVIITP</sequence>
<keyword evidence="4 7" id="KW-0133">Cell shape</keyword>
<evidence type="ECO:0000313" key="10">
    <source>
        <dbReference type="EMBL" id="RCX31886.1"/>
    </source>
</evidence>
<accession>A0A369CGS7</accession>
<evidence type="ECO:0000313" key="11">
    <source>
        <dbReference type="Proteomes" id="UP000252707"/>
    </source>
</evidence>
<name>A0A369CGS7_9GAMM</name>
<evidence type="ECO:0000256" key="4">
    <source>
        <dbReference type="ARBA" id="ARBA00022960"/>
    </source>
</evidence>
<evidence type="ECO:0000256" key="6">
    <source>
        <dbReference type="ARBA" id="ARBA00023316"/>
    </source>
</evidence>
<feature type="active site" description="Nucleophile" evidence="7">
    <location>
        <position position="148"/>
    </location>
</feature>
<keyword evidence="6 7" id="KW-0961">Cell wall biogenesis/degradation</keyword>
<protein>
    <submittedName>
        <fullName evidence="10">L,D-transpeptidase-like protein</fullName>
    </submittedName>
</protein>
<evidence type="ECO:0000256" key="8">
    <source>
        <dbReference type="SAM" id="MobiDB-lite"/>
    </source>
</evidence>
<dbReference type="GO" id="GO:0071555">
    <property type="term" value="P:cell wall organization"/>
    <property type="evidence" value="ECO:0007669"/>
    <property type="project" value="UniProtKB-UniRule"/>
</dbReference>
<dbReference type="RefSeq" id="WP_114278720.1">
    <property type="nucleotide sequence ID" value="NZ_QPJY01000002.1"/>
</dbReference>